<feature type="chain" id="PRO_5015360445" description="Sulfatase-modifying factor enzyme-like domain-containing protein" evidence="2">
    <location>
        <begin position="26"/>
        <end position="631"/>
    </location>
</feature>
<dbReference type="AlphaFoldDB" id="A0A2R8C1B1"/>
<dbReference type="GO" id="GO:0120147">
    <property type="term" value="F:formylglycine-generating oxidase activity"/>
    <property type="evidence" value="ECO:0007669"/>
    <property type="project" value="TreeGrafter"/>
</dbReference>
<dbReference type="Proteomes" id="UP000244912">
    <property type="component" value="Unassembled WGS sequence"/>
</dbReference>
<evidence type="ECO:0000256" key="1">
    <source>
        <dbReference type="SAM" id="Coils"/>
    </source>
</evidence>
<name>A0A2R8C1B1_9RHOB</name>
<protein>
    <recommendedName>
        <fullName evidence="3">Sulfatase-modifying factor enzyme-like domain-containing protein</fullName>
    </recommendedName>
</protein>
<evidence type="ECO:0000313" key="5">
    <source>
        <dbReference type="Proteomes" id="UP000244912"/>
    </source>
</evidence>
<keyword evidence="1" id="KW-0175">Coiled coil</keyword>
<dbReference type="Gene3D" id="3.90.1580.10">
    <property type="entry name" value="paralog of FGE (formylglycine-generating enzyme)"/>
    <property type="match status" value="1"/>
</dbReference>
<sequence>MPIEKCKRLAGVAAIITLIAAPLSAQEMPAPQVATDWCQLDAPGLFRAAAETDGVKECPPAQDPATRPRALVIPLPCGRHLAMARIDTPAGTLLDHDITSQGGLFGGGLRERYLQGRRTEPVAGGYSLRGTAGNLIRRAYYVASHEWTVLQDALVTGGALEAWAGESRPDAATDAAACAAHDAAAARITWRDVAPSTGLSYFAAQDRMRALNAYMVAESRRRIAEGQSPLVPWEAGSTGFFRLPSEAEWEYAARGGSVGVGVNAEVAVYLVRDAETDGIRAGELPEIAHFTDGTSRRTFGPVGGRMPNLAGLYDMVGNAAEITQDLFRLVRPDMLHGARGGYVLRGGNALTPPSALGVAHRAEAPFYGIDGEVALAPAGIRPMLGPPILTAGAPEPGVFRSDLRNTQFDAELAEAHAELTKIRQTPGAAFRDEARALLAAAGRDGADDDELQRQLERVEVALEQSEAAINEARRAELAASVRAAATGILNIRVNGVMGITILQQLPDLREMVASDPELAQHSEGQRLRDAINRLERDLDARLAMIDSQTRTVLSLIRSVATQPDTLADEVVAEVRAAVSAEGLWLYEERAWPLFDEALQELRENPSGDVFDAYLARFDTARPVRDRLRAEQ</sequence>
<feature type="signal peptide" evidence="2">
    <location>
        <begin position="1"/>
        <end position="25"/>
    </location>
</feature>
<evidence type="ECO:0000256" key="2">
    <source>
        <dbReference type="SAM" id="SignalP"/>
    </source>
</evidence>
<dbReference type="SUPFAM" id="SSF56436">
    <property type="entry name" value="C-type lectin-like"/>
    <property type="match status" value="1"/>
</dbReference>
<proteinExistence type="predicted"/>
<evidence type="ECO:0000259" key="3">
    <source>
        <dbReference type="Pfam" id="PF03781"/>
    </source>
</evidence>
<dbReference type="RefSeq" id="WP_181375892.1">
    <property type="nucleotide sequence ID" value="NZ_ONZF01000015.1"/>
</dbReference>
<dbReference type="EMBL" id="ONZF01000015">
    <property type="protein sequence ID" value="SPJ26201.1"/>
    <property type="molecule type" value="Genomic_DNA"/>
</dbReference>
<dbReference type="PANTHER" id="PTHR23150:SF19">
    <property type="entry name" value="FORMYLGLYCINE-GENERATING ENZYME"/>
    <property type="match status" value="1"/>
</dbReference>
<dbReference type="InterPro" id="IPR005532">
    <property type="entry name" value="SUMF_dom"/>
</dbReference>
<keyword evidence="2" id="KW-0732">Signal</keyword>
<organism evidence="4 5">
    <name type="scientific">Palleronia abyssalis</name>
    <dbReference type="NCBI Taxonomy" id="1501240"/>
    <lineage>
        <taxon>Bacteria</taxon>
        <taxon>Pseudomonadati</taxon>
        <taxon>Pseudomonadota</taxon>
        <taxon>Alphaproteobacteria</taxon>
        <taxon>Rhodobacterales</taxon>
        <taxon>Roseobacteraceae</taxon>
        <taxon>Palleronia</taxon>
    </lineage>
</organism>
<dbReference type="PANTHER" id="PTHR23150">
    <property type="entry name" value="SULFATASE MODIFYING FACTOR 1, 2"/>
    <property type="match status" value="1"/>
</dbReference>
<evidence type="ECO:0000313" key="4">
    <source>
        <dbReference type="EMBL" id="SPJ26201.1"/>
    </source>
</evidence>
<dbReference type="InterPro" id="IPR042095">
    <property type="entry name" value="SUMF_sf"/>
</dbReference>
<accession>A0A2R8C1B1</accession>
<keyword evidence="5" id="KW-1185">Reference proteome</keyword>
<feature type="coiled-coil region" evidence="1">
    <location>
        <begin position="448"/>
        <end position="475"/>
    </location>
</feature>
<dbReference type="InterPro" id="IPR051043">
    <property type="entry name" value="Sulfatase_Mod_Factor_Kinase"/>
</dbReference>
<feature type="domain" description="Sulfatase-modifying factor enzyme-like" evidence="3">
    <location>
        <begin position="176"/>
        <end position="361"/>
    </location>
</feature>
<dbReference type="Pfam" id="PF03781">
    <property type="entry name" value="FGE-sulfatase"/>
    <property type="match status" value="1"/>
</dbReference>
<reference evidence="4 5" key="1">
    <citation type="submission" date="2018-03" db="EMBL/GenBank/DDBJ databases">
        <authorList>
            <person name="Keele B.F."/>
        </authorList>
    </citation>
    <scope>NUCLEOTIDE SEQUENCE [LARGE SCALE GENOMIC DNA]</scope>
    <source>
        <strain evidence="4 5">CECT 8504</strain>
    </source>
</reference>
<gene>
    <name evidence="4" type="ORF">PAA8504_04057</name>
</gene>
<dbReference type="InterPro" id="IPR016187">
    <property type="entry name" value="CTDL_fold"/>
</dbReference>